<dbReference type="Proteomes" id="UP000582837">
    <property type="component" value="Unassembled WGS sequence"/>
</dbReference>
<evidence type="ECO:0000256" key="1">
    <source>
        <dbReference type="SAM" id="MobiDB-lite"/>
    </source>
</evidence>
<sequence>MNPCILMLCLALGVPAAPGAPAAPDAVLAARTRLGVYGEARPAALRRPGPPDPPRDSWLGEDKLKHFAVSFVVTSLAASGARAAGLSRDASTLVGAGTGVGVGAWKEWRDRSTAGSTPSFRDFAWDAAGVGVAAAVQQQTR</sequence>
<dbReference type="PANTHER" id="PTHR35462">
    <property type="match status" value="1"/>
</dbReference>
<evidence type="ECO:0000256" key="2">
    <source>
        <dbReference type="SAM" id="SignalP"/>
    </source>
</evidence>
<gene>
    <name evidence="3" type="ORF">HNQ61_004697</name>
</gene>
<organism evidence="3 4">
    <name type="scientific">Longimicrobium terrae</name>
    <dbReference type="NCBI Taxonomy" id="1639882"/>
    <lineage>
        <taxon>Bacteria</taxon>
        <taxon>Pseudomonadati</taxon>
        <taxon>Gemmatimonadota</taxon>
        <taxon>Longimicrobiia</taxon>
        <taxon>Longimicrobiales</taxon>
        <taxon>Longimicrobiaceae</taxon>
        <taxon>Longimicrobium</taxon>
    </lineage>
</organism>
<dbReference type="RefSeq" id="WP_170040117.1">
    <property type="nucleotide sequence ID" value="NZ_JABDTL010000002.1"/>
</dbReference>
<dbReference type="EMBL" id="JACHIA010000020">
    <property type="protein sequence ID" value="MBB6073031.1"/>
    <property type="molecule type" value="Genomic_DNA"/>
</dbReference>
<keyword evidence="2" id="KW-0732">Signal</keyword>
<comment type="caution">
    <text evidence="3">The sequence shown here is derived from an EMBL/GenBank/DDBJ whole genome shotgun (WGS) entry which is preliminary data.</text>
</comment>
<name>A0A841H4H9_9BACT</name>
<protein>
    <submittedName>
        <fullName evidence="3">Uncharacterized protein YfiM (DUF2279 family)</fullName>
    </submittedName>
</protein>
<feature type="region of interest" description="Disordered" evidence="1">
    <location>
        <begin position="40"/>
        <end position="59"/>
    </location>
</feature>
<feature type="chain" id="PRO_5032270475" evidence="2">
    <location>
        <begin position="23"/>
        <end position="141"/>
    </location>
</feature>
<evidence type="ECO:0000313" key="3">
    <source>
        <dbReference type="EMBL" id="MBB6073031.1"/>
    </source>
</evidence>
<dbReference type="PANTHER" id="PTHR35462:SF2">
    <property type="entry name" value="TRANSMEMBRANE PROTEIN"/>
    <property type="match status" value="1"/>
</dbReference>
<feature type="signal peptide" evidence="2">
    <location>
        <begin position="1"/>
        <end position="22"/>
    </location>
</feature>
<proteinExistence type="predicted"/>
<dbReference type="AlphaFoldDB" id="A0A841H4H9"/>
<accession>A0A841H4H9</accession>
<keyword evidence="4" id="KW-1185">Reference proteome</keyword>
<reference evidence="3 4" key="1">
    <citation type="submission" date="2020-08" db="EMBL/GenBank/DDBJ databases">
        <title>Genomic Encyclopedia of Type Strains, Phase IV (KMG-IV): sequencing the most valuable type-strain genomes for metagenomic binning, comparative biology and taxonomic classification.</title>
        <authorList>
            <person name="Goeker M."/>
        </authorList>
    </citation>
    <scope>NUCLEOTIDE SEQUENCE [LARGE SCALE GENOMIC DNA]</scope>
    <source>
        <strain evidence="3 4">DSM 29007</strain>
    </source>
</reference>
<evidence type="ECO:0000313" key="4">
    <source>
        <dbReference type="Proteomes" id="UP000582837"/>
    </source>
</evidence>